<dbReference type="Proteomes" id="UP000185936">
    <property type="component" value="Unassembled WGS sequence"/>
</dbReference>
<keyword evidence="3" id="KW-1185">Reference proteome</keyword>
<feature type="region of interest" description="Disordered" evidence="1">
    <location>
        <begin position="36"/>
        <end position="59"/>
    </location>
</feature>
<evidence type="ECO:0000313" key="3">
    <source>
        <dbReference type="Proteomes" id="UP000185936"/>
    </source>
</evidence>
<protein>
    <submittedName>
        <fullName evidence="2">Uncharacterized protein</fullName>
    </submittedName>
</protein>
<sequence>MSDDQVLSEEPLLEGQFVFPSSEDEKPFVRLENTKATTTDEDGESRVRMEALSKGGGKNADETTDWYYIRQSYSLIEQ</sequence>
<organism evidence="2 3">
    <name type="scientific">Natronorubrum thiooxidans</name>
    <dbReference type="NCBI Taxonomy" id="308853"/>
    <lineage>
        <taxon>Archaea</taxon>
        <taxon>Methanobacteriati</taxon>
        <taxon>Methanobacteriota</taxon>
        <taxon>Stenosarchaea group</taxon>
        <taxon>Halobacteria</taxon>
        <taxon>Halobacteriales</taxon>
        <taxon>Natrialbaceae</taxon>
        <taxon>Natronorubrum</taxon>
    </lineage>
</organism>
<dbReference type="EMBL" id="FTNR01000030">
    <property type="protein sequence ID" value="SIS20905.1"/>
    <property type="molecule type" value="Genomic_DNA"/>
</dbReference>
<dbReference type="STRING" id="308853.SAMN05421752_13011"/>
<name>A0A1N7H7Q5_9EURY</name>
<accession>A0A1N7H7Q5</accession>
<dbReference type="AlphaFoldDB" id="A0A1N7H7Q5"/>
<proteinExistence type="predicted"/>
<gene>
    <name evidence="2" type="ORF">SAMN05421752_13011</name>
</gene>
<evidence type="ECO:0000256" key="1">
    <source>
        <dbReference type="SAM" id="MobiDB-lite"/>
    </source>
</evidence>
<evidence type="ECO:0000313" key="2">
    <source>
        <dbReference type="EMBL" id="SIS20905.1"/>
    </source>
</evidence>
<dbReference type="RefSeq" id="WP_076610908.1">
    <property type="nucleotide sequence ID" value="NZ_FTNR01000030.1"/>
</dbReference>
<reference evidence="3" key="1">
    <citation type="submission" date="2017-01" db="EMBL/GenBank/DDBJ databases">
        <authorList>
            <person name="Varghese N."/>
            <person name="Submissions S."/>
        </authorList>
    </citation>
    <scope>NUCLEOTIDE SEQUENCE [LARGE SCALE GENOMIC DNA]</scope>
    <source>
        <strain evidence="3">type strain: HArc-</strain>
    </source>
</reference>